<dbReference type="GO" id="GO:0004325">
    <property type="term" value="F:ferrochelatase activity"/>
    <property type="evidence" value="ECO:0007669"/>
    <property type="project" value="InterPro"/>
</dbReference>
<organism evidence="2 3">
    <name type="scientific">Novymonas esmeraldas</name>
    <dbReference type="NCBI Taxonomy" id="1808958"/>
    <lineage>
        <taxon>Eukaryota</taxon>
        <taxon>Discoba</taxon>
        <taxon>Euglenozoa</taxon>
        <taxon>Kinetoplastea</taxon>
        <taxon>Metakinetoplastina</taxon>
        <taxon>Trypanosomatida</taxon>
        <taxon>Trypanosomatidae</taxon>
        <taxon>Novymonas</taxon>
    </lineage>
</organism>
<dbReference type="GO" id="GO:0006783">
    <property type="term" value="P:heme biosynthetic process"/>
    <property type="evidence" value="ECO:0007669"/>
    <property type="project" value="InterPro"/>
</dbReference>
<proteinExistence type="inferred from homology"/>
<dbReference type="Gene3D" id="3.40.50.1400">
    <property type="match status" value="1"/>
</dbReference>
<dbReference type="InterPro" id="IPR001015">
    <property type="entry name" value="Ferrochelatase"/>
</dbReference>
<evidence type="ECO:0000313" key="3">
    <source>
        <dbReference type="Proteomes" id="UP001430356"/>
    </source>
</evidence>
<dbReference type="AlphaFoldDB" id="A0AAW0F1U7"/>
<dbReference type="Proteomes" id="UP001430356">
    <property type="component" value="Unassembled WGS sequence"/>
</dbReference>
<comment type="similarity">
    <text evidence="1">Belongs to the ferrochelatase family.</text>
</comment>
<dbReference type="PANTHER" id="PTHR11108:SF1">
    <property type="entry name" value="FERROCHELATASE, MITOCHONDRIAL"/>
    <property type="match status" value="1"/>
</dbReference>
<keyword evidence="3" id="KW-1185">Reference proteome</keyword>
<sequence>MSVTDGSTGATPVVVDKSYNTGTRYGVLLVTDGAPERLTARHVWRFLSSSLSNPRLIDVLPMWMWRPLLYAYVIPWRLAETIESYRHAWITAPVQPSRSVSATANETSTTSAAETHVAGDGVAAAVCTARVLGRRLERRMRERLRGSSVAAAADVSVQVEVGFCHSAQSICAALERMLLCGNYGAGARDTAGEPIRTHTEHLLILPLYPHYTSLRSATAWDAVMQCGYFQRQQSIPNVHFIRSYSQHAAFVAAWQRHLRRFIGLHGKPDWLFLVFETVPTRLTQFGDTCVRDYTRTVEQLREALSVPKESAGSPLACGSDCETYFTDALDPSRVVLGYLGKGGEPALEPRIDKLLARILVQLRHHVARSSEAATSTACELSSSSAAAGLDNASVVSSSSSRVILPEATAPTAYIACPGIAVDDVNTLSTIQQRLCQKYVRLGWKQVRYIPALNDGATHVEMLAAVVTSHMRNR</sequence>
<dbReference type="PANTHER" id="PTHR11108">
    <property type="entry name" value="FERROCHELATASE"/>
    <property type="match status" value="1"/>
</dbReference>
<protein>
    <submittedName>
        <fullName evidence="2">Ferrochelatase</fullName>
    </submittedName>
</protein>
<reference evidence="2 3" key="1">
    <citation type="journal article" date="2021" name="MBio">
        <title>A New Model Trypanosomatid, Novymonas esmeraldas: Genomic Perception of Its 'Candidatus Pandoraea novymonadis' Endosymbiont.</title>
        <authorList>
            <person name="Zakharova A."/>
            <person name="Saura A."/>
            <person name="Butenko A."/>
            <person name="Podesvova L."/>
            <person name="Warmusova S."/>
            <person name="Kostygov A.Y."/>
            <person name="Nenarokova A."/>
            <person name="Lukes J."/>
            <person name="Opperdoes F.R."/>
            <person name="Yurchenko V."/>
        </authorList>
    </citation>
    <scope>NUCLEOTIDE SEQUENCE [LARGE SCALE GENOMIC DNA]</scope>
    <source>
        <strain evidence="2 3">E262AT.01</strain>
    </source>
</reference>
<gene>
    <name evidence="2" type="ORF">NESM_000113400</name>
</gene>
<accession>A0AAW0F1U7</accession>
<evidence type="ECO:0000256" key="1">
    <source>
        <dbReference type="RuleBase" id="RU004185"/>
    </source>
</evidence>
<dbReference type="Pfam" id="PF00762">
    <property type="entry name" value="Ferrochelatase"/>
    <property type="match status" value="1"/>
</dbReference>
<name>A0AAW0F1U7_9TRYP</name>
<dbReference type="SUPFAM" id="SSF53800">
    <property type="entry name" value="Chelatase"/>
    <property type="match status" value="2"/>
</dbReference>
<comment type="caution">
    <text evidence="2">The sequence shown here is derived from an EMBL/GenBank/DDBJ whole genome shotgun (WGS) entry which is preliminary data.</text>
</comment>
<evidence type="ECO:0000313" key="2">
    <source>
        <dbReference type="EMBL" id="KAK7200575.1"/>
    </source>
</evidence>
<dbReference type="EMBL" id="JAECZO010000006">
    <property type="protein sequence ID" value="KAK7200575.1"/>
    <property type="molecule type" value="Genomic_DNA"/>
</dbReference>